<gene>
    <name evidence="2" type="ORF">QQS21_007321</name>
</gene>
<name>A0AAJ0CNC7_9HYPO</name>
<dbReference type="InterPro" id="IPR053137">
    <property type="entry name" value="NLR-like"/>
</dbReference>
<proteinExistence type="predicted"/>
<dbReference type="InterPro" id="IPR027417">
    <property type="entry name" value="P-loop_NTPase"/>
</dbReference>
<dbReference type="Proteomes" id="UP001251528">
    <property type="component" value="Unassembled WGS sequence"/>
</dbReference>
<comment type="caution">
    <text evidence="2">The sequence shown here is derived from an EMBL/GenBank/DDBJ whole genome shotgun (WGS) entry which is preliminary data.</text>
</comment>
<dbReference type="SUPFAM" id="SSF52540">
    <property type="entry name" value="P-loop containing nucleoside triphosphate hydrolases"/>
    <property type="match status" value="1"/>
</dbReference>
<keyword evidence="3" id="KW-1185">Reference proteome</keyword>
<feature type="region of interest" description="Disordered" evidence="1">
    <location>
        <begin position="524"/>
        <end position="552"/>
    </location>
</feature>
<evidence type="ECO:0000313" key="2">
    <source>
        <dbReference type="EMBL" id="KAK2594963.1"/>
    </source>
</evidence>
<dbReference type="Gene3D" id="1.25.40.10">
    <property type="entry name" value="Tetratricopeptide repeat domain"/>
    <property type="match status" value="2"/>
</dbReference>
<dbReference type="PANTHER" id="PTHR46082">
    <property type="entry name" value="ATP/GTP-BINDING PROTEIN-RELATED"/>
    <property type="match status" value="1"/>
</dbReference>
<dbReference type="GO" id="GO:0043531">
    <property type="term" value="F:ADP binding"/>
    <property type="evidence" value="ECO:0007669"/>
    <property type="project" value="InterPro"/>
</dbReference>
<evidence type="ECO:0000256" key="1">
    <source>
        <dbReference type="SAM" id="MobiDB-lite"/>
    </source>
</evidence>
<dbReference type="EMBL" id="JASWJB010000148">
    <property type="protein sequence ID" value="KAK2594963.1"/>
    <property type="molecule type" value="Genomic_DNA"/>
</dbReference>
<dbReference type="InterPro" id="IPR011990">
    <property type="entry name" value="TPR-like_helical_dom_sf"/>
</dbReference>
<dbReference type="PANTHER" id="PTHR46082:SF6">
    <property type="entry name" value="AAA+ ATPASE DOMAIN-CONTAINING PROTEIN-RELATED"/>
    <property type="match status" value="1"/>
</dbReference>
<dbReference type="AlphaFoldDB" id="A0AAJ0CNC7"/>
<sequence length="1109" mass="123982">MSGPISIGVGALAVVGVCTQLGTNIYELQRAISGIEDEVSTLLSDVDRLKALCHTVKAAYETRSDNAIPESTEQAQRTKDLWAHLGKELEHCRLVVTKLDGIVEKIRGHSKSSVPRKIDVIGKTIRKMLKDKDLDDCRKQMATYQSALQMVLSVIIHQDIGVSQEYNTRSFGTLSQDFESLGENIQSQITDIQQSIKFKANSNYDEAALAALKDLQESVNFAALTMKSVSANHHFDVPQSVSSIFTGRTAFLQELRETFIPRNSRQGRQSQRRFVIHGLGGSGKTQFSSKFAQDNRDSFWGVFWIDASTPEQVKRTIGSIAERAGLEKHENSVLHWLSNLEHSWLLIIDNADDENIPLERYFPKGDGGNILVTTKNPAYKVHGNVGRRYYEFLGLELDEATQLLLKASDEPAPWDSTCKQLASHITTKLGSLALAIIHAGAAIRDELCNLKNYLDYYSRSWRKIRRTKMASSDSDASIYATWEICYTRLEQRGTEASLDALELLNMLAFLHWETISRDIFSRAMKNSGQEPSQETDVPAESSTPDSWSTTSFVGKLRETTPDALLAWLFRGESKGVLPRIVRDASDAGAVDDALDRLRRALKELVHMSLIIHNDRTDSYAMHPMVHTWARERPRMRLSEQALWADVTGQVLAMSINLPPLDAAAADEKYHISLLPHVEHVLACRRSTAKAISVKGSSRKYLRSWFTSLVPNLAPDADKIRMYAKFSLVYAKCGHWDSAEKLLREVKSFLFRYLGPRHKRSRQVALFLSTIHWHLGQPSVAAELQSSVLNVCIAHLGPSHPETLRAMSELGRTRWQQGQYSTARSLQREVLGKMLQSRPRDDADVLEAMDNLGLTELKFWETSNFEEAFQLHLEASTGMAKVHGPDHERTLFAKEHLCRAAVLLGGQHLDSARDTMAEVMETRRANLGKEHPYTLLAMVNMAIVLAAMGQHDEATELIRRGLPAAQRTLGPKHIGTLFGQQTLGCILVQDGQYTAAEGMLVEVAASQKEMASHRGDYHPDRLGTLVELARCSFALGKTERAITLCNEAIQGFDSISTVPHPIAKGLRTTRARLLQLSQNNASGCQAELDFQACDINFPFILFRPCDTETR</sequence>
<organism evidence="2 3">
    <name type="scientific">Conoideocrella luteorostrata</name>
    <dbReference type="NCBI Taxonomy" id="1105319"/>
    <lineage>
        <taxon>Eukaryota</taxon>
        <taxon>Fungi</taxon>
        <taxon>Dikarya</taxon>
        <taxon>Ascomycota</taxon>
        <taxon>Pezizomycotina</taxon>
        <taxon>Sordariomycetes</taxon>
        <taxon>Hypocreomycetidae</taxon>
        <taxon>Hypocreales</taxon>
        <taxon>Clavicipitaceae</taxon>
        <taxon>Conoideocrella</taxon>
    </lineage>
</organism>
<reference evidence="2" key="1">
    <citation type="submission" date="2023-06" db="EMBL/GenBank/DDBJ databases">
        <title>Conoideocrella luteorostrata (Hypocreales: Clavicipitaceae), a potential biocontrol fungus for elongate hemlock scale in United States Christmas tree production areas.</title>
        <authorList>
            <person name="Barrett H."/>
            <person name="Lovett B."/>
            <person name="Macias A.M."/>
            <person name="Stajich J.E."/>
            <person name="Kasson M.T."/>
        </authorList>
    </citation>
    <scope>NUCLEOTIDE SEQUENCE</scope>
    <source>
        <strain evidence="2">ARSEF 14590</strain>
    </source>
</reference>
<evidence type="ECO:0008006" key="4">
    <source>
        <dbReference type="Google" id="ProtNLM"/>
    </source>
</evidence>
<accession>A0AAJ0CNC7</accession>
<dbReference type="SUPFAM" id="SSF48452">
    <property type="entry name" value="TPR-like"/>
    <property type="match status" value="3"/>
</dbReference>
<dbReference type="Gene3D" id="3.40.50.300">
    <property type="entry name" value="P-loop containing nucleotide triphosphate hydrolases"/>
    <property type="match status" value="1"/>
</dbReference>
<dbReference type="Pfam" id="PF13424">
    <property type="entry name" value="TPR_12"/>
    <property type="match status" value="2"/>
</dbReference>
<protein>
    <recommendedName>
        <fullName evidence="4">Tetratricopeptide repeat domain-containing protein</fullName>
    </recommendedName>
</protein>
<evidence type="ECO:0000313" key="3">
    <source>
        <dbReference type="Proteomes" id="UP001251528"/>
    </source>
</evidence>